<dbReference type="InterPro" id="IPR050625">
    <property type="entry name" value="ParA/MinD_ATPase"/>
</dbReference>
<name>A0ABP7R4L9_9ACTN</name>
<comment type="caution">
    <text evidence="4">The sequence shown here is derived from an EMBL/GenBank/DDBJ whole genome shotgun (WGS) entry which is preliminary data.</text>
</comment>
<evidence type="ECO:0000256" key="1">
    <source>
        <dbReference type="ARBA" id="ARBA00022741"/>
    </source>
</evidence>
<organism evidence="4 5">
    <name type="scientific">Streptomyces plumbiresistens</name>
    <dbReference type="NCBI Taxonomy" id="511811"/>
    <lineage>
        <taxon>Bacteria</taxon>
        <taxon>Bacillati</taxon>
        <taxon>Actinomycetota</taxon>
        <taxon>Actinomycetes</taxon>
        <taxon>Kitasatosporales</taxon>
        <taxon>Streptomycetaceae</taxon>
        <taxon>Streptomyces</taxon>
    </lineage>
</organism>
<protein>
    <submittedName>
        <fullName evidence="4">AAA family ATPase</fullName>
    </submittedName>
</protein>
<evidence type="ECO:0000256" key="2">
    <source>
        <dbReference type="ARBA" id="ARBA00022840"/>
    </source>
</evidence>
<dbReference type="Pfam" id="PF01656">
    <property type="entry name" value="CbiA"/>
    <property type="match status" value="1"/>
</dbReference>
<dbReference type="InterPro" id="IPR027417">
    <property type="entry name" value="P-loop_NTPase"/>
</dbReference>
<feature type="domain" description="CobQ/CobB/MinD/ParA nucleotide binding" evidence="3">
    <location>
        <begin position="137"/>
        <end position="256"/>
    </location>
</feature>
<evidence type="ECO:0000313" key="5">
    <source>
        <dbReference type="Proteomes" id="UP001500456"/>
    </source>
</evidence>
<dbReference type="SUPFAM" id="SSF52540">
    <property type="entry name" value="P-loop containing nucleoside triphosphate hydrolases"/>
    <property type="match status" value="1"/>
</dbReference>
<keyword evidence="2" id="KW-0067">ATP-binding</keyword>
<sequence>MNPTRFDAAWNAALGHAHRAAETGRDAVLVRDLFGRASLLLDDEDEPMSAEELASLAEEFRHDTQAFAGAQPVQAASTMFAPAMFFDSPELIVQDDGEPGSRGRVAVLERTVVGADWAREAAPGASPQPEVRERRVALYGFKGGVGRSTATAVLARHLADKGHCVLVVDLDLESPGVSSLLHSFDELPDHGIVDHLVEAGVGNAEGLELVTQSSFFVPSQGNGEIWLAPAGGRPRDDYDYLAKLNRIYSDLPAAEPGGAPKPFCVRLEEAIAACEAQVAGISRQPDVVLLDSRAGIHDIAAVTLTQLSGLSLLFAVDNPSTWYGYGMLLSQWKQHPDRAVDLRERLRIVAAMFRSAGDIQRLHKLRDNAQKMFADTLYDDAEGADLEAYHPALEDDQAPHTPIPILFSHDLIGLDPLQDRDWPELPFVEAAYKRFLKEVEQLVFPSEELS</sequence>
<keyword evidence="5" id="KW-1185">Reference proteome</keyword>
<dbReference type="Gene3D" id="3.40.50.300">
    <property type="entry name" value="P-loop containing nucleotide triphosphate hydrolases"/>
    <property type="match status" value="1"/>
</dbReference>
<dbReference type="RefSeq" id="WP_345563613.1">
    <property type="nucleotide sequence ID" value="NZ_BAAAZX010000006.1"/>
</dbReference>
<accession>A0ABP7R4L9</accession>
<evidence type="ECO:0000313" key="4">
    <source>
        <dbReference type="EMBL" id="GAA3991929.1"/>
    </source>
</evidence>
<dbReference type="PANTHER" id="PTHR43384">
    <property type="entry name" value="SEPTUM SITE-DETERMINING PROTEIN MIND HOMOLOG, CHLOROPLASTIC-RELATED"/>
    <property type="match status" value="1"/>
</dbReference>
<keyword evidence="1" id="KW-0547">Nucleotide-binding</keyword>
<dbReference type="NCBIfam" id="NF047398">
    <property type="entry name" value="AAA_KGGVGR"/>
    <property type="match status" value="1"/>
</dbReference>
<proteinExistence type="predicted"/>
<dbReference type="PANTHER" id="PTHR43384:SF6">
    <property type="entry name" value="SEPTUM SITE-DETERMINING PROTEIN MIND HOMOLOG, CHLOROPLASTIC"/>
    <property type="match status" value="1"/>
</dbReference>
<gene>
    <name evidence="4" type="ORF">GCM10022232_28380</name>
</gene>
<reference evidence="5" key="1">
    <citation type="journal article" date="2019" name="Int. J. Syst. Evol. Microbiol.">
        <title>The Global Catalogue of Microorganisms (GCM) 10K type strain sequencing project: providing services to taxonomists for standard genome sequencing and annotation.</title>
        <authorList>
            <consortium name="The Broad Institute Genomics Platform"/>
            <consortium name="The Broad Institute Genome Sequencing Center for Infectious Disease"/>
            <person name="Wu L."/>
            <person name="Ma J."/>
        </authorList>
    </citation>
    <scope>NUCLEOTIDE SEQUENCE [LARGE SCALE GENOMIC DNA]</scope>
    <source>
        <strain evidence="5">JCM 16924</strain>
    </source>
</reference>
<evidence type="ECO:0000259" key="3">
    <source>
        <dbReference type="Pfam" id="PF01656"/>
    </source>
</evidence>
<dbReference type="InterPro" id="IPR002586">
    <property type="entry name" value="CobQ/CobB/MinD/ParA_Nub-bd_dom"/>
</dbReference>
<dbReference type="Proteomes" id="UP001500456">
    <property type="component" value="Unassembled WGS sequence"/>
</dbReference>
<dbReference type="EMBL" id="BAAAZX010000006">
    <property type="protein sequence ID" value="GAA3991929.1"/>
    <property type="molecule type" value="Genomic_DNA"/>
</dbReference>